<feature type="compositionally biased region" description="Basic and acidic residues" evidence="1">
    <location>
        <begin position="7"/>
        <end position="23"/>
    </location>
</feature>
<proteinExistence type="predicted"/>
<name>A0A7R8X8G3_9CRUS</name>
<protein>
    <submittedName>
        <fullName evidence="2">Uncharacterized protein</fullName>
    </submittedName>
</protein>
<feature type="region of interest" description="Disordered" evidence="1">
    <location>
        <begin position="1"/>
        <end position="23"/>
    </location>
</feature>
<dbReference type="Gene3D" id="3.40.50.300">
    <property type="entry name" value="P-loop containing nucleotide triphosphate hydrolases"/>
    <property type="match status" value="1"/>
</dbReference>
<organism evidence="2">
    <name type="scientific">Darwinula stevensoni</name>
    <dbReference type="NCBI Taxonomy" id="69355"/>
    <lineage>
        <taxon>Eukaryota</taxon>
        <taxon>Metazoa</taxon>
        <taxon>Ecdysozoa</taxon>
        <taxon>Arthropoda</taxon>
        <taxon>Crustacea</taxon>
        <taxon>Oligostraca</taxon>
        <taxon>Ostracoda</taxon>
        <taxon>Podocopa</taxon>
        <taxon>Podocopida</taxon>
        <taxon>Darwinulocopina</taxon>
        <taxon>Darwinuloidea</taxon>
        <taxon>Darwinulidae</taxon>
        <taxon>Darwinula</taxon>
    </lineage>
</organism>
<accession>A0A7R8X8G3</accession>
<dbReference type="OrthoDB" id="8177873at2759"/>
<dbReference type="EMBL" id="LR900460">
    <property type="protein sequence ID" value="CAD7245746.1"/>
    <property type="molecule type" value="Genomic_DNA"/>
</dbReference>
<dbReference type="AlphaFoldDB" id="A0A7R8X8G3"/>
<sequence>MFNMADDSSKTDEEPHERPQAKCRDCPELSKLGRLQSSKWRGNSNFLGCLKIYMGADDESPLKKAAGEYATEHISVAYNKGFSLPERCTWNSRECIEPGKWGEGPAVSKVFERLEEALKDKPSLTVADFAFMDNFLAGIKKERRDEFSDLQNSIHCRDCISQILTSEDINDQESFRKFLDRSGIAFEKLWDNNSKSSVMKTFKDVFDLCVCAASVVDLPRHSTHALISSHEQSEKLLILLTPQQRQLVKSDSEVLLMSGAVGTGKTVVLKKRAEELAKNGEVLLINLAGGLLTCDFRSHFAEMAKVKVIDGREEGLQGDLEALKKFLSERGKGKHVLLDEVPITLGFQSSITVDTISNQWGWIEDAKSFVKSITVSFRSNDPSDVNDYLCRDVKLGQQDLTILNIVKRNKKHISELIAGIRNFPKNISPLHEGSRVKEVEKSREAGLPSLFPIPSCQALHFECRDNAICEAIRASSSIHIIYEKQSESSKRMPLFVVVDDKKKRNALVNIFTSFYSDVPVLFLHSIESKDTNYLDVTTEPDDFGGTNDKFYDALDYFYDANGDFDVTHDLDDSDRAEFLGNLVSEKSFPIVFVTEEELMGCHPKNLTVVVDFPHSHWKNYERMTATASDSMIILVEKENQHNGQYYHGQKEMDGIMITADKINEANLNMRLGKALETYEGGEINDLKKVFIPAPFPLMIGDELGGWEGGEEEDVEKILVSRISGIFGEPASGKSRRVDMLIRQVTGLGESVLLLHPGCKLSLEAYRRRWEDSASVNIRCFESRKIKSLQDIFDLVKRVKNTLKKEDSEDNQKPEFQVVVVEDCPLRIEFGGTLQECESMRLILAFEPHSGDAPTETMERAKAFLEQNPRQCSAIVPTWNDTAERIGKEAVMSLLDKDSGAILSLPPEAWEELNIIAPLPSLSSPFFEWAYAWNAQNRSNKFRAPSPRGCGEH</sequence>
<evidence type="ECO:0000256" key="1">
    <source>
        <dbReference type="SAM" id="MobiDB-lite"/>
    </source>
</evidence>
<dbReference type="InterPro" id="IPR027417">
    <property type="entry name" value="P-loop_NTPase"/>
</dbReference>
<evidence type="ECO:0000313" key="2">
    <source>
        <dbReference type="EMBL" id="CAD7245746.1"/>
    </source>
</evidence>
<dbReference type="EMBL" id="CAJPEV010000943">
    <property type="protein sequence ID" value="CAG0889657.1"/>
    <property type="molecule type" value="Genomic_DNA"/>
</dbReference>
<dbReference type="SUPFAM" id="SSF52540">
    <property type="entry name" value="P-loop containing nucleoside triphosphate hydrolases"/>
    <property type="match status" value="1"/>
</dbReference>
<evidence type="ECO:0000313" key="3">
    <source>
        <dbReference type="Proteomes" id="UP000677054"/>
    </source>
</evidence>
<keyword evidence="3" id="KW-1185">Reference proteome</keyword>
<gene>
    <name evidence="2" type="ORF">DSTB1V02_LOCUS5613</name>
</gene>
<reference evidence="2" key="1">
    <citation type="submission" date="2020-11" db="EMBL/GenBank/DDBJ databases">
        <authorList>
            <person name="Tran Van P."/>
        </authorList>
    </citation>
    <scope>NUCLEOTIDE SEQUENCE</scope>
</reference>
<dbReference type="Proteomes" id="UP000677054">
    <property type="component" value="Unassembled WGS sequence"/>
</dbReference>